<dbReference type="NCBIfam" id="NF007429">
    <property type="entry name" value="PRK09974.1"/>
    <property type="match status" value="1"/>
</dbReference>
<accession>A0A059KN04</accession>
<dbReference type="GO" id="GO:0001558">
    <property type="term" value="P:regulation of cell growth"/>
    <property type="evidence" value="ECO:0007669"/>
    <property type="project" value="InterPro"/>
</dbReference>
<reference evidence="1 2" key="1">
    <citation type="journal article" date="2014" name="FEMS Microbiol. Ecol.">
        <title>Sphaerotilus natans encrusted with nanoball-shaped Fe(III) oxide minerals formed by nitrate-reducing mixotrophic Fe(II) oxidation.</title>
        <authorList>
            <person name="Park S."/>
            <person name="Kim D.H."/>
            <person name="Lee J.H."/>
            <person name="Hur H.G."/>
        </authorList>
    </citation>
    <scope>NUCLEOTIDE SEQUENCE [LARGE SCALE GENOMIC DNA]</scope>
    <source>
        <strain evidence="1 2">DSM 6575</strain>
    </source>
</reference>
<name>A0A059KN04_9BURK</name>
<dbReference type="InterPro" id="IPR031848">
    <property type="entry name" value="PrlF_antitoxin"/>
</dbReference>
<dbReference type="InterPro" id="IPR037914">
    <property type="entry name" value="SpoVT-AbrB_sf"/>
</dbReference>
<dbReference type="SUPFAM" id="SSF89447">
    <property type="entry name" value="AbrB/MazE/MraZ-like"/>
    <property type="match status" value="1"/>
</dbReference>
<dbReference type="Proteomes" id="UP000026714">
    <property type="component" value="Unassembled WGS sequence"/>
</dbReference>
<dbReference type="RefSeq" id="WP_037480870.1">
    <property type="nucleotide sequence ID" value="NZ_AZRA01000047.1"/>
</dbReference>
<protein>
    <submittedName>
        <fullName evidence="1">Putative regulator PrlF</fullName>
    </submittedName>
</protein>
<dbReference type="Gene3D" id="2.10.260.10">
    <property type="match status" value="1"/>
</dbReference>
<sequence>MPITLEAESTLTDRYQTTVPESVRRTLKLGKRDKLHYTIRANGEVVLTRATGAEGDDPALGAFLGFLAADISRHPERLQGIDADLVARIQSLTEGVEVDLDAPLSADDE</sequence>
<keyword evidence="2" id="KW-1185">Reference proteome</keyword>
<dbReference type="eggNOG" id="COG2002">
    <property type="taxonomic scope" value="Bacteria"/>
</dbReference>
<dbReference type="PATRIC" id="fig|1286631.3.peg.1754"/>
<dbReference type="Pfam" id="PF15937">
    <property type="entry name" value="PrlF_antitoxin"/>
    <property type="match status" value="1"/>
</dbReference>
<dbReference type="EMBL" id="AZRA01000047">
    <property type="protein sequence ID" value="KDB52564.1"/>
    <property type="molecule type" value="Genomic_DNA"/>
</dbReference>
<dbReference type="AlphaFoldDB" id="A0A059KN04"/>
<dbReference type="STRING" id="34103.SAMN05421778_104205"/>
<evidence type="ECO:0000313" key="1">
    <source>
        <dbReference type="EMBL" id="KDB52564.1"/>
    </source>
</evidence>
<dbReference type="GO" id="GO:0097351">
    <property type="term" value="F:toxin sequestering activity"/>
    <property type="evidence" value="ECO:0007669"/>
    <property type="project" value="InterPro"/>
</dbReference>
<gene>
    <name evidence="1" type="ORF">X805_17840</name>
</gene>
<evidence type="ECO:0000313" key="2">
    <source>
        <dbReference type="Proteomes" id="UP000026714"/>
    </source>
</evidence>
<organism evidence="1 2">
    <name type="scientific">Sphaerotilus natans subsp. natans DSM 6575</name>
    <dbReference type="NCBI Taxonomy" id="1286631"/>
    <lineage>
        <taxon>Bacteria</taxon>
        <taxon>Pseudomonadati</taxon>
        <taxon>Pseudomonadota</taxon>
        <taxon>Betaproteobacteria</taxon>
        <taxon>Burkholderiales</taxon>
        <taxon>Sphaerotilaceae</taxon>
        <taxon>Sphaerotilus</taxon>
    </lineage>
</organism>
<proteinExistence type="predicted"/>
<dbReference type="GO" id="GO:0003700">
    <property type="term" value="F:DNA-binding transcription factor activity"/>
    <property type="evidence" value="ECO:0007669"/>
    <property type="project" value="InterPro"/>
</dbReference>
<comment type="caution">
    <text evidence="1">The sequence shown here is derived from an EMBL/GenBank/DDBJ whole genome shotgun (WGS) entry which is preliminary data.</text>
</comment>